<organism evidence="2 3">
    <name type="scientific">Niveomyces insectorum RCEF 264</name>
    <dbReference type="NCBI Taxonomy" id="1081102"/>
    <lineage>
        <taxon>Eukaryota</taxon>
        <taxon>Fungi</taxon>
        <taxon>Dikarya</taxon>
        <taxon>Ascomycota</taxon>
        <taxon>Pezizomycotina</taxon>
        <taxon>Sordariomycetes</taxon>
        <taxon>Hypocreomycetidae</taxon>
        <taxon>Hypocreales</taxon>
        <taxon>Cordycipitaceae</taxon>
        <taxon>Niveomyces</taxon>
    </lineage>
</organism>
<dbReference type="PANTHER" id="PTHR42336:SF2">
    <property type="entry name" value="THIOREDOXIN DOMAIN-CONTAINING PROTEIN"/>
    <property type="match status" value="1"/>
</dbReference>
<protein>
    <submittedName>
        <fullName evidence="2">Thioredoxin-like fold protein</fullName>
    </submittedName>
</protein>
<dbReference type="InterPro" id="IPR032801">
    <property type="entry name" value="PXL2A/B/C"/>
</dbReference>
<feature type="region of interest" description="Disordered" evidence="1">
    <location>
        <begin position="197"/>
        <end position="222"/>
    </location>
</feature>
<dbReference type="InterPro" id="IPR036249">
    <property type="entry name" value="Thioredoxin-like_sf"/>
</dbReference>
<evidence type="ECO:0000313" key="2">
    <source>
        <dbReference type="EMBL" id="OAA65931.1"/>
    </source>
</evidence>
<name>A0A167Y769_9HYPO</name>
<dbReference type="OrthoDB" id="40334at2759"/>
<comment type="caution">
    <text evidence="2">The sequence shown here is derived from an EMBL/GenBank/DDBJ whole genome shotgun (WGS) entry which is preliminary data.</text>
</comment>
<reference evidence="2 3" key="1">
    <citation type="journal article" date="2016" name="Genome Biol. Evol.">
        <title>Divergent and convergent evolution of fungal pathogenicity.</title>
        <authorList>
            <person name="Shang Y."/>
            <person name="Xiao G."/>
            <person name="Zheng P."/>
            <person name="Cen K."/>
            <person name="Zhan S."/>
            <person name="Wang C."/>
        </authorList>
    </citation>
    <scope>NUCLEOTIDE SEQUENCE [LARGE SCALE GENOMIC DNA]</scope>
    <source>
        <strain evidence="2 3">RCEF 264</strain>
    </source>
</reference>
<dbReference type="PANTHER" id="PTHR42336">
    <property type="entry name" value="THIOREDOXIN DOMAIN-CONTAINING PROTEIN-RELATED"/>
    <property type="match status" value="1"/>
</dbReference>
<keyword evidence="3" id="KW-1185">Reference proteome</keyword>
<dbReference type="Proteomes" id="UP000076874">
    <property type="component" value="Unassembled WGS sequence"/>
</dbReference>
<feature type="region of interest" description="Disordered" evidence="1">
    <location>
        <begin position="1"/>
        <end position="34"/>
    </location>
</feature>
<proteinExistence type="predicted"/>
<dbReference type="EMBL" id="AZHD01000003">
    <property type="protein sequence ID" value="OAA65931.1"/>
    <property type="molecule type" value="Genomic_DNA"/>
</dbReference>
<sequence>MADHQTATSPPPNAVAPLPVVGDPAPATPELGLPRGKPTLLWSASADKPVAERTFRALAALSAERPQLACIAVACATREAADRWIAEVGGAWETEVVVDDTADRPLYARWGLGLATAWQLWNPRALYATVALGRREGIWARPTPATNTDGRRWQQGGAFAVDAAGIVRWVHVPAATDDLVDFNPVLQMFGLPELSRRTRRGSSASPSLSPRPSSTLGHPAADPIRYLE</sequence>
<evidence type="ECO:0000256" key="1">
    <source>
        <dbReference type="SAM" id="MobiDB-lite"/>
    </source>
</evidence>
<dbReference type="Pfam" id="PF13911">
    <property type="entry name" value="AhpC-TSA_2"/>
    <property type="match status" value="1"/>
</dbReference>
<gene>
    <name evidence="2" type="ORF">SPI_02718</name>
</gene>
<dbReference type="AlphaFoldDB" id="A0A167Y769"/>
<accession>A0A167Y769</accession>
<dbReference type="SUPFAM" id="SSF52833">
    <property type="entry name" value="Thioredoxin-like"/>
    <property type="match status" value="1"/>
</dbReference>
<feature type="compositionally biased region" description="Low complexity" evidence="1">
    <location>
        <begin position="201"/>
        <end position="214"/>
    </location>
</feature>
<evidence type="ECO:0000313" key="3">
    <source>
        <dbReference type="Proteomes" id="UP000076874"/>
    </source>
</evidence>